<accession>A0A934TL45</accession>
<comment type="similarity">
    <text evidence="1">Belongs to the GST superfamily. NadH family.</text>
</comment>
<keyword evidence="1 4" id="KW-0413">Isomerase</keyword>
<proteinExistence type="inferred from homology"/>
<dbReference type="GO" id="GO:0004602">
    <property type="term" value="F:glutathione peroxidase activity"/>
    <property type="evidence" value="ECO:0007669"/>
    <property type="project" value="TreeGrafter"/>
</dbReference>
<dbReference type="GO" id="GO:0006749">
    <property type="term" value="P:glutathione metabolic process"/>
    <property type="evidence" value="ECO:0007669"/>
    <property type="project" value="TreeGrafter"/>
</dbReference>
<dbReference type="EMBL" id="NHSD01000215">
    <property type="protein sequence ID" value="MBK5927177.1"/>
    <property type="molecule type" value="Genomic_DNA"/>
</dbReference>
<gene>
    <name evidence="4" type="ORF">CCR87_07460</name>
</gene>
<dbReference type="InterPro" id="IPR014440">
    <property type="entry name" value="HCCAis_GSTk"/>
</dbReference>
<reference evidence="4" key="1">
    <citation type="submission" date="2017-05" db="EMBL/GenBank/DDBJ databases">
        <authorList>
            <person name="Imhoff J.F."/>
            <person name="Rahn T."/>
            <person name="Kuenzel S."/>
            <person name="Neulinger S.C."/>
        </authorList>
    </citation>
    <scope>NUCLEOTIDE SEQUENCE</scope>
    <source>
        <strain evidence="4">LMG 28126</strain>
    </source>
</reference>
<dbReference type="InterPro" id="IPR001853">
    <property type="entry name" value="DSBA-like_thioredoxin_dom"/>
</dbReference>
<protein>
    <recommendedName>
        <fullName evidence="1">2-hydroxychromene-2-carboxylate isomerase</fullName>
        <ecNumber evidence="1">5.99.1.4</ecNumber>
    </recommendedName>
</protein>
<dbReference type="Pfam" id="PF01323">
    <property type="entry name" value="DSBA"/>
    <property type="match status" value="1"/>
</dbReference>
<dbReference type="EC" id="5.99.1.4" evidence="1"/>
<keyword evidence="5" id="KW-1185">Reference proteome</keyword>
<dbReference type="SUPFAM" id="SSF52833">
    <property type="entry name" value="Thioredoxin-like"/>
    <property type="match status" value="1"/>
</dbReference>
<reference evidence="4" key="2">
    <citation type="journal article" date="2020" name="Microorganisms">
        <title>Osmotic Adaptation and Compatible Solute Biosynthesis of Phototrophic Bacteria as Revealed from Genome Analyses.</title>
        <authorList>
            <person name="Imhoff J.F."/>
            <person name="Rahn T."/>
            <person name="Kunzel S."/>
            <person name="Keller A."/>
            <person name="Neulinger S.C."/>
        </authorList>
    </citation>
    <scope>NUCLEOTIDE SEQUENCE</scope>
    <source>
        <strain evidence="4">LMG 28126</strain>
    </source>
</reference>
<name>A0A934TL45_9RHOB</name>
<organism evidence="4 5">
    <name type="scientific">Rhodobaculum claviforme</name>
    <dbReference type="NCBI Taxonomy" id="1549854"/>
    <lineage>
        <taxon>Bacteria</taxon>
        <taxon>Pseudomonadati</taxon>
        <taxon>Pseudomonadota</taxon>
        <taxon>Alphaproteobacteria</taxon>
        <taxon>Rhodobacterales</taxon>
        <taxon>Paracoccaceae</taxon>
        <taxon>Rhodobaculum</taxon>
    </lineage>
</organism>
<dbReference type="PANTHER" id="PTHR42943">
    <property type="entry name" value="GLUTATHIONE S-TRANSFERASE KAPPA"/>
    <property type="match status" value="1"/>
</dbReference>
<evidence type="ECO:0000313" key="4">
    <source>
        <dbReference type="EMBL" id="MBK5927177.1"/>
    </source>
</evidence>
<feature type="domain" description="DSBA-like thioredoxin" evidence="3">
    <location>
        <begin position="28"/>
        <end position="218"/>
    </location>
</feature>
<dbReference type="CDD" id="cd03022">
    <property type="entry name" value="DsbA_HCCA_Iso"/>
    <property type="match status" value="1"/>
</dbReference>
<dbReference type="InterPro" id="IPR036249">
    <property type="entry name" value="Thioredoxin-like_sf"/>
</dbReference>
<feature type="active site" description="Nucleophile" evidence="2">
    <location>
        <position position="36"/>
    </location>
</feature>
<dbReference type="PANTHER" id="PTHR42943:SF2">
    <property type="entry name" value="GLUTATHIONE S-TRANSFERASE KAPPA 1"/>
    <property type="match status" value="1"/>
</dbReference>
<dbReference type="Proteomes" id="UP000706333">
    <property type="component" value="Unassembled WGS sequence"/>
</dbReference>
<dbReference type="AlphaFoldDB" id="A0A934TL45"/>
<dbReference type="InterPro" id="IPR051924">
    <property type="entry name" value="GST_Kappa/NadH"/>
</dbReference>
<comment type="caution">
    <text evidence="4">The sequence shown here is derived from an EMBL/GenBank/DDBJ whole genome shotgun (WGS) entry which is preliminary data.</text>
</comment>
<dbReference type="GO" id="GO:0018845">
    <property type="term" value="F:2-hydroxychromene-2-carboxylate isomerase activity"/>
    <property type="evidence" value="ECO:0007669"/>
    <property type="project" value="UniProtKB-UniRule"/>
</dbReference>
<dbReference type="InterPro" id="IPR044087">
    <property type="entry name" value="NahD-like"/>
</dbReference>
<dbReference type="PIRSF" id="PIRSF006386">
    <property type="entry name" value="HCCAis_GSTk"/>
    <property type="match status" value="1"/>
</dbReference>
<evidence type="ECO:0000256" key="1">
    <source>
        <dbReference type="PIRNR" id="PIRNR006386"/>
    </source>
</evidence>
<dbReference type="Gene3D" id="3.40.30.10">
    <property type="entry name" value="Glutaredoxin"/>
    <property type="match status" value="1"/>
</dbReference>
<dbReference type="GO" id="GO:0004364">
    <property type="term" value="F:glutathione transferase activity"/>
    <property type="evidence" value="ECO:0007669"/>
    <property type="project" value="TreeGrafter"/>
</dbReference>
<evidence type="ECO:0000259" key="3">
    <source>
        <dbReference type="Pfam" id="PF01323"/>
    </source>
</evidence>
<sequence length="220" mass="23703">MAALTPLITAIGLRNPSPRKRGPTVAQIAYFLNPISPWVYLAGRRPFDIAARHGAELVLHPVDVQALMARTGGTALADRHEVRKAWRLQELARWSARLGMPLVPRPRHFPTNPAPASYALIAAQEAGGGDLAALVTGFGRAVWAEERDIADDTVIRACLEGAGFDPALADRGLLSGAETYARNQEVAVAQGVFGVPTWVVDAQVFWGQDRLDFLDAHLAG</sequence>
<comment type="catalytic activity">
    <reaction evidence="1">
        <text>2-hydroxychromene-2-carboxylate = (3E)-4-(2-hydroxyphenyl)-2-oxobut-3-enoate</text>
        <dbReference type="Rhea" id="RHEA:27401"/>
        <dbReference type="ChEBI" id="CHEBI:59350"/>
        <dbReference type="ChEBI" id="CHEBI:59353"/>
        <dbReference type="EC" id="5.99.1.4"/>
    </reaction>
</comment>
<dbReference type="GO" id="GO:1901170">
    <property type="term" value="P:naphthalene catabolic process"/>
    <property type="evidence" value="ECO:0007669"/>
    <property type="project" value="InterPro"/>
</dbReference>
<evidence type="ECO:0000256" key="2">
    <source>
        <dbReference type="PIRSR" id="PIRSR006386-1"/>
    </source>
</evidence>
<evidence type="ECO:0000313" key="5">
    <source>
        <dbReference type="Proteomes" id="UP000706333"/>
    </source>
</evidence>